<evidence type="ECO:0000313" key="1">
    <source>
        <dbReference type="EMBL" id="KAF9503671.1"/>
    </source>
</evidence>
<reference evidence="1" key="1">
    <citation type="journal article" date="2020" name="Nat. Commun.">
        <title>Large-scale genome sequencing of mycorrhizal fungi provides insights into the early evolution of symbiotic traits.</title>
        <authorList>
            <person name="Miyauchi S."/>
            <person name="Kiss E."/>
            <person name="Kuo A."/>
            <person name="Drula E."/>
            <person name="Kohler A."/>
            <person name="Sanchez-Garcia M."/>
            <person name="Morin E."/>
            <person name="Andreopoulos B."/>
            <person name="Barry K.W."/>
            <person name="Bonito G."/>
            <person name="Buee M."/>
            <person name="Carver A."/>
            <person name="Chen C."/>
            <person name="Cichocki N."/>
            <person name="Clum A."/>
            <person name="Culley D."/>
            <person name="Crous P.W."/>
            <person name="Fauchery L."/>
            <person name="Girlanda M."/>
            <person name="Hayes R.D."/>
            <person name="Keri Z."/>
            <person name="LaButti K."/>
            <person name="Lipzen A."/>
            <person name="Lombard V."/>
            <person name="Magnuson J."/>
            <person name="Maillard F."/>
            <person name="Murat C."/>
            <person name="Nolan M."/>
            <person name="Ohm R.A."/>
            <person name="Pangilinan J."/>
            <person name="Pereira M.F."/>
            <person name="Perotto S."/>
            <person name="Peter M."/>
            <person name="Pfister S."/>
            <person name="Riley R."/>
            <person name="Sitrit Y."/>
            <person name="Stielow J.B."/>
            <person name="Szollosi G."/>
            <person name="Zifcakova L."/>
            <person name="Stursova M."/>
            <person name="Spatafora J.W."/>
            <person name="Tedersoo L."/>
            <person name="Vaario L.M."/>
            <person name="Yamada A."/>
            <person name="Yan M."/>
            <person name="Wang P."/>
            <person name="Xu J."/>
            <person name="Bruns T."/>
            <person name="Baldrian P."/>
            <person name="Vilgalys R."/>
            <person name="Dunand C."/>
            <person name="Henrissat B."/>
            <person name="Grigoriev I.V."/>
            <person name="Hibbett D."/>
            <person name="Nagy L.G."/>
            <person name="Martin F.M."/>
        </authorList>
    </citation>
    <scope>NUCLEOTIDE SEQUENCE</scope>
    <source>
        <strain evidence="1">UP504</strain>
    </source>
</reference>
<evidence type="ECO:0000313" key="2">
    <source>
        <dbReference type="Proteomes" id="UP000886523"/>
    </source>
</evidence>
<sequence length="54" mass="6078">MTSRLLKNESWFCRVDSSRLGRLERGVCDGQTLSGTRRNVLAKCPLALPLGRRC</sequence>
<accession>A0A9P6AEY2</accession>
<protein>
    <submittedName>
        <fullName evidence="1">Uncharacterized protein</fullName>
    </submittedName>
</protein>
<comment type="caution">
    <text evidence="1">The sequence shown here is derived from an EMBL/GenBank/DDBJ whole genome shotgun (WGS) entry which is preliminary data.</text>
</comment>
<dbReference type="Proteomes" id="UP000886523">
    <property type="component" value="Unassembled WGS sequence"/>
</dbReference>
<feature type="non-terminal residue" evidence="1">
    <location>
        <position position="54"/>
    </location>
</feature>
<keyword evidence="2" id="KW-1185">Reference proteome</keyword>
<organism evidence="1 2">
    <name type="scientific">Hydnum rufescens UP504</name>
    <dbReference type="NCBI Taxonomy" id="1448309"/>
    <lineage>
        <taxon>Eukaryota</taxon>
        <taxon>Fungi</taxon>
        <taxon>Dikarya</taxon>
        <taxon>Basidiomycota</taxon>
        <taxon>Agaricomycotina</taxon>
        <taxon>Agaricomycetes</taxon>
        <taxon>Cantharellales</taxon>
        <taxon>Hydnaceae</taxon>
        <taxon>Hydnum</taxon>
    </lineage>
</organism>
<name>A0A9P6AEY2_9AGAM</name>
<proteinExistence type="predicted"/>
<dbReference type="AlphaFoldDB" id="A0A9P6AEY2"/>
<dbReference type="EMBL" id="MU129317">
    <property type="protein sequence ID" value="KAF9503671.1"/>
    <property type="molecule type" value="Genomic_DNA"/>
</dbReference>
<gene>
    <name evidence="1" type="ORF">BS47DRAFT_1356006</name>
</gene>